<organism evidence="7 8">
    <name type="scientific">Ceratopteris richardii</name>
    <name type="common">Triangle waterfern</name>
    <dbReference type="NCBI Taxonomy" id="49495"/>
    <lineage>
        <taxon>Eukaryota</taxon>
        <taxon>Viridiplantae</taxon>
        <taxon>Streptophyta</taxon>
        <taxon>Embryophyta</taxon>
        <taxon>Tracheophyta</taxon>
        <taxon>Polypodiopsida</taxon>
        <taxon>Polypodiidae</taxon>
        <taxon>Polypodiales</taxon>
        <taxon>Pteridineae</taxon>
        <taxon>Pteridaceae</taxon>
        <taxon>Parkerioideae</taxon>
        <taxon>Ceratopteris</taxon>
    </lineage>
</organism>
<keyword evidence="4" id="KW-0808">Transferase</keyword>
<evidence type="ECO:0000256" key="5">
    <source>
        <dbReference type="ARBA" id="ARBA00023315"/>
    </source>
</evidence>
<comment type="caution">
    <text evidence="7">The sequence shown here is derived from an EMBL/GenBank/DDBJ whole genome shotgun (WGS) entry which is preliminary data.</text>
</comment>
<dbReference type="GO" id="GO:0033819">
    <property type="term" value="F:lipoyl(octanoyl) transferase activity"/>
    <property type="evidence" value="ECO:0007669"/>
    <property type="project" value="UniProtKB-EC"/>
</dbReference>
<evidence type="ECO:0000313" key="8">
    <source>
        <dbReference type="Proteomes" id="UP000825935"/>
    </source>
</evidence>
<dbReference type="PANTHER" id="PTHR10993:SF7">
    <property type="entry name" value="LIPOYLTRANSFERASE 2, MITOCHONDRIAL-RELATED"/>
    <property type="match status" value="1"/>
</dbReference>
<name>A0A8T2TWW5_CERRI</name>
<dbReference type="SUPFAM" id="SSF55681">
    <property type="entry name" value="Class II aaRS and biotin synthetases"/>
    <property type="match status" value="1"/>
</dbReference>
<evidence type="ECO:0000256" key="1">
    <source>
        <dbReference type="ARBA" id="ARBA00004821"/>
    </source>
</evidence>
<comment type="similarity">
    <text evidence="2">Belongs to the LipB family.</text>
</comment>
<accession>A0A8T2TWW5</accession>
<dbReference type="InterPro" id="IPR000544">
    <property type="entry name" value="Octanoyltransferase"/>
</dbReference>
<dbReference type="OMA" id="HHRTNAK"/>
<comment type="pathway">
    <text evidence="1">Protein modification; protein lipoylation via endogenous pathway; protein N(6)-(lipoyl)lysine from octanoyl-[acyl-carrier-protein]: step 1/2.</text>
</comment>
<evidence type="ECO:0000256" key="4">
    <source>
        <dbReference type="ARBA" id="ARBA00022679"/>
    </source>
</evidence>
<dbReference type="Gene3D" id="3.30.930.10">
    <property type="entry name" value="Bira Bifunctional Protein, Domain 2"/>
    <property type="match status" value="1"/>
</dbReference>
<evidence type="ECO:0000313" key="7">
    <source>
        <dbReference type="EMBL" id="KAH7425915.1"/>
    </source>
</evidence>
<dbReference type="Proteomes" id="UP000825935">
    <property type="component" value="Chromosome 11"/>
</dbReference>
<dbReference type="GO" id="GO:0009249">
    <property type="term" value="P:protein lipoylation"/>
    <property type="evidence" value="ECO:0007669"/>
    <property type="project" value="InterPro"/>
</dbReference>
<evidence type="ECO:0000256" key="2">
    <source>
        <dbReference type="ARBA" id="ARBA00007907"/>
    </source>
</evidence>
<dbReference type="EC" id="2.3.1.181" evidence="3"/>
<dbReference type="NCBIfam" id="TIGR00214">
    <property type="entry name" value="lipB"/>
    <property type="match status" value="1"/>
</dbReference>
<dbReference type="InterPro" id="IPR020605">
    <property type="entry name" value="Octanoyltransferase_CS"/>
</dbReference>
<dbReference type="PROSITE" id="PS01313">
    <property type="entry name" value="LIPB"/>
    <property type="match status" value="1"/>
</dbReference>
<dbReference type="OrthoDB" id="19908at2759"/>
<dbReference type="PROSITE" id="PS51733">
    <property type="entry name" value="BPL_LPL_CATALYTIC"/>
    <property type="match status" value="1"/>
</dbReference>
<evidence type="ECO:0000259" key="6">
    <source>
        <dbReference type="PROSITE" id="PS51733"/>
    </source>
</evidence>
<sequence>MTLWLESRPQELTLLSCSSHSSPLSFPFRRSDYSSHDSFRVRFHRNFRLVINAAASNLSTFGLECYDLYDHCIPYKDAWTWQKSLVKTRMDSIKDDHNVDDAIIMLQHTPVYTMGTRRCEEYLLVDKDQLPCDLYHTERGGEVTYHGPGQLVMYPILNLRHFQMDIHWYIRSLEEVVIRALWSAVGIEATRKEGLTGVWVADEKVAAIGVRVSRWITYHGLALNVTTDLSPFKKIVPCGIRDYSVGCVLDILHRRGQYQTVTDQSNIYGDRPEYLLNLLHESLLEEFCEVFKTNVSCLYRNASILSTKCGLNDMHSTT</sequence>
<dbReference type="Pfam" id="PF21948">
    <property type="entry name" value="LplA-B_cat"/>
    <property type="match status" value="1"/>
</dbReference>
<dbReference type="InterPro" id="IPR004143">
    <property type="entry name" value="BPL_LPL_catalytic"/>
</dbReference>
<protein>
    <recommendedName>
        <fullName evidence="3">lipoyl(octanoyl) transferase</fullName>
        <ecNumber evidence="3">2.3.1.181</ecNumber>
    </recommendedName>
</protein>
<keyword evidence="8" id="KW-1185">Reference proteome</keyword>
<dbReference type="CDD" id="cd16444">
    <property type="entry name" value="LipB"/>
    <property type="match status" value="1"/>
</dbReference>
<feature type="domain" description="BPL/LPL catalytic" evidence="6">
    <location>
        <begin position="97"/>
        <end position="295"/>
    </location>
</feature>
<dbReference type="EMBL" id="CM035416">
    <property type="protein sequence ID" value="KAH7425915.1"/>
    <property type="molecule type" value="Genomic_DNA"/>
</dbReference>
<gene>
    <name evidence="7" type="ORF">KP509_11G077200</name>
</gene>
<keyword evidence="5" id="KW-0012">Acyltransferase</keyword>
<evidence type="ECO:0000256" key="3">
    <source>
        <dbReference type="ARBA" id="ARBA00012334"/>
    </source>
</evidence>
<proteinExistence type="inferred from homology"/>
<dbReference type="InterPro" id="IPR045864">
    <property type="entry name" value="aa-tRNA-synth_II/BPL/LPL"/>
</dbReference>
<dbReference type="PANTHER" id="PTHR10993">
    <property type="entry name" value="OCTANOYLTRANSFERASE"/>
    <property type="match status" value="1"/>
</dbReference>
<dbReference type="AlphaFoldDB" id="A0A8T2TWW5"/>
<reference evidence="7" key="1">
    <citation type="submission" date="2021-08" db="EMBL/GenBank/DDBJ databases">
        <title>WGS assembly of Ceratopteris richardii.</title>
        <authorList>
            <person name="Marchant D.B."/>
            <person name="Chen G."/>
            <person name="Jenkins J."/>
            <person name="Shu S."/>
            <person name="Leebens-Mack J."/>
            <person name="Grimwood J."/>
            <person name="Schmutz J."/>
            <person name="Soltis P."/>
            <person name="Soltis D."/>
            <person name="Chen Z.-H."/>
        </authorList>
    </citation>
    <scope>NUCLEOTIDE SEQUENCE</scope>
    <source>
        <strain evidence="7">Whitten #5841</strain>
        <tissue evidence="7">Leaf</tissue>
    </source>
</reference>
<dbReference type="NCBIfam" id="NF010925">
    <property type="entry name" value="PRK14345.1"/>
    <property type="match status" value="1"/>
</dbReference>
<dbReference type="HAMAP" id="MF_00013">
    <property type="entry name" value="LipB"/>
    <property type="match status" value="1"/>
</dbReference>